<evidence type="ECO:0000313" key="3">
    <source>
        <dbReference type="Proteomes" id="UP001190002"/>
    </source>
</evidence>
<proteinExistence type="predicted"/>
<dbReference type="Proteomes" id="UP001190002">
    <property type="component" value="Unassembled WGS sequence"/>
</dbReference>
<reference evidence="2" key="1">
    <citation type="submission" date="2023-07" db="EMBL/GenBank/DDBJ databases">
        <authorList>
            <person name="Peeters C."/>
        </authorList>
    </citation>
    <scope>NUCLEOTIDE SEQUENCE</scope>
    <source>
        <strain evidence="2">R-77591</strain>
    </source>
</reference>
<organism evidence="2 3">
    <name type="scientific">Ralstonia mannitolilytica</name>
    <dbReference type="NCBI Taxonomy" id="105219"/>
    <lineage>
        <taxon>Bacteria</taxon>
        <taxon>Pseudomonadati</taxon>
        <taxon>Pseudomonadota</taxon>
        <taxon>Betaproteobacteria</taxon>
        <taxon>Burkholderiales</taxon>
        <taxon>Burkholderiaceae</taxon>
        <taxon>Ralstonia</taxon>
    </lineage>
</organism>
<gene>
    <name evidence="2" type="ORF">R77591_01877</name>
</gene>
<protein>
    <submittedName>
        <fullName evidence="2">Uncharacterized protein</fullName>
    </submittedName>
</protein>
<accession>A0AAD2AKQ3</accession>
<evidence type="ECO:0000313" key="2">
    <source>
        <dbReference type="EMBL" id="CAJ0682501.1"/>
    </source>
</evidence>
<evidence type="ECO:0000256" key="1">
    <source>
        <dbReference type="SAM" id="MobiDB-lite"/>
    </source>
</evidence>
<name>A0AAD2AKQ3_9RALS</name>
<dbReference type="AlphaFoldDB" id="A0AAD2AKQ3"/>
<sequence>MHPPSRIAMNKKVPAGGRSTKRLSGPPTHRRAPRCGGVTWMTRRDSRPGHSMPRRPVRAGAGHIPHFRGGCARFPGVGLLSHACDVLGSPSGSTGTTEPGDGSNARVGRRSMAACTGNVSVKTPRKATSSAAVRRTKAPSTTSARVTATTAARFATTPVPSIIHLNGKRRALRCAIAGMARSSPKNRERHPCHDV</sequence>
<feature type="region of interest" description="Disordered" evidence="1">
    <location>
        <begin position="1"/>
        <end position="56"/>
    </location>
</feature>
<dbReference type="EMBL" id="CATVXE010000006">
    <property type="protein sequence ID" value="CAJ0682501.1"/>
    <property type="molecule type" value="Genomic_DNA"/>
</dbReference>
<comment type="caution">
    <text evidence="2">The sequence shown here is derived from an EMBL/GenBank/DDBJ whole genome shotgun (WGS) entry which is preliminary data.</text>
</comment>